<dbReference type="Pfam" id="PF21645">
    <property type="entry name" value="FakA-like_M"/>
    <property type="match status" value="1"/>
</dbReference>
<protein>
    <submittedName>
        <fullName evidence="2">DAK2 domain-containing protein</fullName>
    </submittedName>
</protein>
<dbReference type="GO" id="GO:0004371">
    <property type="term" value="F:glycerone kinase activity"/>
    <property type="evidence" value="ECO:0007669"/>
    <property type="project" value="InterPro"/>
</dbReference>
<organism evidence="2 3">
    <name type="scientific">Candidatus Syntrophonatronum acetioxidans</name>
    <dbReference type="NCBI Taxonomy" id="1795816"/>
    <lineage>
        <taxon>Bacteria</taxon>
        <taxon>Bacillati</taxon>
        <taxon>Bacillota</taxon>
        <taxon>Clostridia</taxon>
        <taxon>Eubacteriales</taxon>
        <taxon>Syntrophomonadaceae</taxon>
        <taxon>Candidatus Syntrophonatronum</taxon>
    </lineage>
</organism>
<evidence type="ECO:0000313" key="3">
    <source>
        <dbReference type="Proteomes" id="UP000285138"/>
    </source>
</evidence>
<dbReference type="PANTHER" id="PTHR33434:SF4">
    <property type="entry name" value="PHOSPHATASE PROTEIN"/>
    <property type="match status" value="1"/>
</dbReference>
<dbReference type="Pfam" id="PF02734">
    <property type="entry name" value="Dak2"/>
    <property type="match status" value="1"/>
</dbReference>
<dbReference type="EMBL" id="QZAA01000053">
    <property type="protein sequence ID" value="RQD77836.1"/>
    <property type="molecule type" value="Genomic_DNA"/>
</dbReference>
<accession>A0A424YHS0</accession>
<dbReference type="InterPro" id="IPR036117">
    <property type="entry name" value="DhaL_dom_sf"/>
</dbReference>
<dbReference type="NCBIfam" id="TIGR03599">
    <property type="entry name" value="YloV"/>
    <property type="match status" value="1"/>
</dbReference>
<dbReference type="Gene3D" id="1.25.40.340">
    <property type="match status" value="1"/>
</dbReference>
<dbReference type="GO" id="GO:0006071">
    <property type="term" value="P:glycerol metabolic process"/>
    <property type="evidence" value="ECO:0007669"/>
    <property type="project" value="InterPro"/>
</dbReference>
<dbReference type="SMART" id="SM01120">
    <property type="entry name" value="Dak2"/>
    <property type="match status" value="1"/>
</dbReference>
<dbReference type="InterPro" id="IPR048394">
    <property type="entry name" value="FakA-like_M"/>
</dbReference>
<dbReference type="AlphaFoldDB" id="A0A424YHS0"/>
<evidence type="ECO:0000313" key="2">
    <source>
        <dbReference type="EMBL" id="RQD77836.1"/>
    </source>
</evidence>
<feature type="domain" description="DhaL" evidence="1">
    <location>
        <begin position="9"/>
        <end position="199"/>
    </location>
</feature>
<reference evidence="2 3" key="1">
    <citation type="submission" date="2018-08" db="EMBL/GenBank/DDBJ databases">
        <title>The metabolism and importance of syntrophic acetate oxidation coupled to methane or sulfide production in haloalkaline environments.</title>
        <authorList>
            <person name="Timmers P.H.A."/>
            <person name="Vavourakis C.D."/>
            <person name="Sorokin D.Y."/>
            <person name="Sinninghe Damste J.S."/>
            <person name="Muyzer G."/>
            <person name="Stams A.J.M."/>
            <person name="Plugge C.M."/>
        </authorList>
    </citation>
    <scope>NUCLEOTIDE SEQUENCE [LARGE SCALE GENOMIC DNA]</scope>
    <source>
        <strain evidence="2">MSAO_Bac1</strain>
    </source>
</reference>
<dbReference type="PROSITE" id="PS51480">
    <property type="entry name" value="DHAL"/>
    <property type="match status" value="1"/>
</dbReference>
<dbReference type="SUPFAM" id="SSF101473">
    <property type="entry name" value="DhaL-like"/>
    <property type="match status" value="1"/>
</dbReference>
<dbReference type="Pfam" id="PF13684">
    <property type="entry name" value="FakA-like_C"/>
    <property type="match status" value="1"/>
</dbReference>
<sequence length="566" mass="62469">MGLQILKGNTLKKMFYGGAALLKEEKEIINALNVFPVPDGDTGTNMFLTLSYAVEQLNGSDKDRVDEVAMSVAHSSLVGARGNSGVILSQLFRGFSKGLTGKKEVDVKGFAFALQEGVRTAYKAVMKPVEGTMLTVAREAAQKAIEDDERDFIVFLEKLNEKANMSLERTPELLPVLKESGVVDAGGKGLCIIYEGFLKAIKGYNFDLTEGVEEEVKELERDKVAVKGLTGVMDFHSPPGLRYKYCTEFILKGKNLDSEEIKKKLDKMGDSLLVVGNGSMLKIHIHSNNPGNVLETCLFKGDLSNIKIDNMEEQQQGNRGLYQKSEESITLKEKISNDAEVGEKFQEQEIQVIAVSPGDGITEIFSSLGVFQVIEGGQTMNPSTDDFLKALEKTDAQKVVLLPNNKNIILAAEQTRNLSPRDIEVVPSTTVPQGICALMRFNPLEKDLKLVAHEMKESLGQVKTGQITFAVRDSTYNDIPIKNGSVIGLRENNLEVVEETPSQTVLSLIESMMGDEDEVITLYFGKDVTEGEAHKLVEELESLYPGVEVECYWGGQPLYYYYISIE</sequence>
<dbReference type="SMART" id="SM01121">
    <property type="entry name" value="Dak1_2"/>
    <property type="match status" value="1"/>
</dbReference>
<dbReference type="PANTHER" id="PTHR33434">
    <property type="entry name" value="DEGV DOMAIN-CONTAINING PROTEIN DR_1986-RELATED"/>
    <property type="match status" value="1"/>
</dbReference>
<dbReference type="InterPro" id="IPR050270">
    <property type="entry name" value="DegV_domain_contain"/>
</dbReference>
<gene>
    <name evidence="2" type="ORF">D5R97_01610</name>
</gene>
<name>A0A424YHS0_9FIRM</name>
<comment type="caution">
    <text evidence="2">The sequence shown here is derived from an EMBL/GenBank/DDBJ whole genome shotgun (WGS) entry which is preliminary data.</text>
</comment>
<dbReference type="InterPro" id="IPR019986">
    <property type="entry name" value="YloV-like"/>
</dbReference>
<dbReference type="Proteomes" id="UP000285138">
    <property type="component" value="Unassembled WGS sequence"/>
</dbReference>
<dbReference type="InterPro" id="IPR033470">
    <property type="entry name" value="FakA-like_C"/>
</dbReference>
<proteinExistence type="predicted"/>
<dbReference type="InterPro" id="IPR004007">
    <property type="entry name" value="DhaL_dom"/>
</dbReference>
<evidence type="ECO:0000259" key="1">
    <source>
        <dbReference type="PROSITE" id="PS51480"/>
    </source>
</evidence>